<protein>
    <submittedName>
        <fullName evidence="1">Uncharacterized protein</fullName>
    </submittedName>
</protein>
<proteinExistence type="predicted"/>
<keyword evidence="1" id="KW-0614">Plasmid</keyword>
<accession>Q1WLI0</accession>
<geneLocation type="plasmid" evidence="1 2">
    <name>pSmeSM11a</name>
</geneLocation>
<sequence>MDPAARSISSSVVVGSGTLAIRCAQLAIEMGHVIGAALSGDVIFAEWATRALKRVGAWIV</sequence>
<name>Q1WLI0_SINMM</name>
<reference evidence="2" key="2">
    <citation type="journal article" date="2011" name="J. Biotechnol.">
        <title>The complete genome sequence of the dominant Sinorhizobium meliloti field isolate SM11 extends the S. meliloti pan-genome.</title>
        <authorList>
            <person name="Schneiker-Bekel S."/>
            <person name="Wibberg D."/>
            <person name="Bekel T."/>
            <person name="Blom J."/>
            <person name="Linke B."/>
            <person name="Neuweger H."/>
            <person name="Stiens M."/>
            <person name="Vorholter F.J."/>
            <person name="Weidner S."/>
            <person name="Goesmann A."/>
            <person name="Puhler A."/>
            <person name="Schluter A."/>
        </authorList>
    </citation>
    <scope>NUCLEOTIDE SEQUENCE [LARGE SCALE GENOMIC DNA]</scope>
    <source>
        <strain evidence="2">SM11</strain>
        <plasmid evidence="2">pSmeSM11a</plasmid>
    </source>
</reference>
<reference evidence="1 2" key="1">
    <citation type="journal article" date="2006" name="Appl. Environ. Microbiol.">
        <title>Sequence analysis of the 144-kilobase accessory plasmid pSmeSM11a, isolated from a dominant Sinorhizobium meliloti strain identified during a long-term field release experiment.</title>
        <authorList>
            <person name="Stiens M."/>
            <person name="Schneiker S."/>
            <person name="Keller M."/>
            <person name="Kuhn S."/>
            <person name="Puhler A."/>
            <person name="Schluter A."/>
        </authorList>
    </citation>
    <scope>NUCLEOTIDE SEQUENCE [LARGE SCALE GENOMIC DNA]</scope>
    <source>
        <strain evidence="2">SM11</strain>
        <plasmid evidence="1 2">pSmeSM11a</plasmid>
    </source>
</reference>
<evidence type="ECO:0000313" key="1">
    <source>
        <dbReference type="EMBL" id="ABA56020.1"/>
    </source>
</evidence>
<dbReference type="AlphaFoldDB" id="Q1WLI0"/>
<organism evidence="1 2">
    <name type="scientific">Sinorhizobium meliloti (strain SM11)</name>
    <dbReference type="NCBI Taxonomy" id="707241"/>
    <lineage>
        <taxon>Bacteria</taxon>
        <taxon>Pseudomonadati</taxon>
        <taxon>Pseudomonadota</taxon>
        <taxon>Alphaproteobacteria</taxon>
        <taxon>Hyphomicrobiales</taxon>
        <taxon>Rhizobiaceae</taxon>
        <taxon>Sinorhizobium/Ensifer group</taxon>
        <taxon>Sinorhizobium</taxon>
    </lineage>
</organism>
<evidence type="ECO:0000313" key="2">
    <source>
        <dbReference type="Proteomes" id="UP000009045"/>
    </source>
</evidence>
<dbReference type="Proteomes" id="UP000009045">
    <property type="component" value="Plasmid pSmeSM11a"/>
</dbReference>
<dbReference type="EMBL" id="DQ145546">
    <property type="protein sequence ID" value="ABA56020.1"/>
    <property type="molecule type" value="Genomic_DNA"/>
</dbReference>